<dbReference type="EMBL" id="JARBHB010000011">
    <property type="protein sequence ID" value="KAJ8873341.1"/>
    <property type="molecule type" value="Genomic_DNA"/>
</dbReference>
<dbReference type="Proteomes" id="UP001159363">
    <property type="component" value="Chromosome 10"/>
</dbReference>
<reference evidence="1 2" key="1">
    <citation type="submission" date="2023-02" db="EMBL/GenBank/DDBJ databases">
        <title>LHISI_Scaffold_Assembly.</title>
        <authorList>
            <person name="Stuart O.P."/>
            <person name="Cleave R."/>
            <person name="Magrath M.J.L."/>
            <person name="Mikheyev A.S."/>
        </authorList>
    </citation>
    <scope>NUCLEOTIDE SEQUENCE [LARGE SCALE GENOMIC DNA]</scope>
    <source>
        <strain evidence="1">Daus_M_001</strain>
        <tissue evidence="1">Leg muscle</tissue>
    </source>
</reference>
<protein>
    <submittedName>
        <fullName evidence="1">Uncharacterized protein</fullName>
    </submittedName>
</protein>
<evidence type="ECO:0000313" key="2">
    <source>
        <dbReference type="Proteomes" id="UP001159363"/>
    </source>
</evidence>
<dbReference type="PANTHER" id="PTHR10773:SF19">
    <property type="match status" value="1"/>
</dbReference>
<evidence type="ECO:0000313" key="1">
    <source>
        <dbReference type="EMBL" id="KAJ8873341.1"/>
    </source>
</evidence>
<proteinExistence type="predicted"/>
<name>A0ABQ9GMU0_9NEOP</name>
<comment type="caution">
    <text evidence="1">The sequence shown here is derived from an EMBL/GenBank/DDBJ whole genome shotgun (WGS) entry which is preliminary data.</text>
</comment>
<sequence>MHRLYVQEYRDKNIPEIDIGKSWLYRDIFNTEFNLAFHQHDVDTCNDCDRYHLLIKEATSEDDIAKVKERQKCNLTEASLRKLCTLNYTTYDSSTKKGSRDMWDETKGGRGGNEMASGILKWAMQELPESDIEEITKWSDNCTGQDRNVMMIACYLWILHTFE</sequence>
<organism evidence="1 2">
    <name type="scientific">Dryococelus australis</name>
    <dbReference type="NCBI Taxonomy" id="614101"/>
    <lineage>
        <taxon>Eukaryota</taxon>
        <taxon>Metazoa</taxon>
        <taxon>Ecdysozoa</taxon>
        <taxon>Arthropoda</taxon>
        <taxon>Hexapoda</taxon>
        <taxon>Insecta</taxon>
        <taxon>Pterygota</taxon>
        <taxon>Neoptera</taxon>
        <taxon>Polyneoptera</taxon>
        <taxon>Phasmatodea</taxon>
        <taxon>Verophasmatodea</taxon>
        <taxon>Anareolatae</taxon>
        <taxon>Phasmatidae</taxon>
        <taxon>Eurycanthinae</taxon>
        <taxon>Dryococelus</taxon>
    </lineage>
</organism>
<dbReference type="PANTHER" id="PTHR10773">
    <property type="entry name" value="DNA-DIRECTED RNA POLYMERASES I, II, AND III SUBUNIT RPABC2"/>
    <property type="match status" value="1"/>
</dbReference>
<accession>A0ABQ9GMU0</accession>
<gene>
    <name evidence="1" type="ORF">PR048_026975</name>
</gene>
<keyword evidence="2" id="KW-1185">Reference proteome</keyword>